<evidence type="ECO:0000313" key="3">
    <source>
        <dbReference type="Proteomes" id="UP000253782"/>
    </source>
</evidence>
<proteinExistence type="predicted"/>
<keyword evidence="3" id="KW-1185">Reference proteome</keyword>
<dbReference type="AlphaFoldDB" id="A0A369USE7"/>
<organism evidence="2 3">
    <name type="scientific">Dyella tabacisoli</name>
    <dbReference type="NCBI Taxonomy" id="2282381"/>
    <lineage>
        <taxon>Bacteria</taxon>
        <taxon>Pseudomonadati</taxon>
        <taxon>Pseudomonadota</taxon>
        <taxon>Gammaproteobacteria</taxon>
        <taxon>Lysobacterales</taxon>
        <taxon>Rhodanobacteraceae</taxon>
        <taxon>Dyella</taxon>
    </lineage>
</organism>
<protein>
    <submittedName>
        <fullName evidence="2">Uncharacterized protein</fullName>
    </submittedName>
</protein>
<dbReference type="OrthoDB" id="5953088at2"/>
<feature type="transmembrane region" description="Helical" evidence="1">
    <location>
        <begin position="12"/>
        <end position="32"/>
    </location>
</feature>
<keyword evidence="1" id="KW-1133">Transmembrane helix</keyword>
<keyword evidence="1" id="KW-0472">Membrane</keyword>
<dbReference type="Proteomes" id="UP000253782">
    <property type="component" value="Unassembled WGS sequence"/>
</dbReference>
<reference evidence="2 3" key="1">
    <citation type="submission" date="2018-07" db="EMBL/GenBank/DDBJ databases">
        <title>Dyella tabacisoli L4-6T, whole genome shotgun sequence.</title>
        <authorList>
            <person name="Zhou X.-K."/>
            <person name="Li W.-J."/>
            <person name="Duan Y.-Q."/>
        </authorList>
    </citation>
    <scope>NUCLEOTIDE SEQUENCE [LARGE SCALE GENOMIC DNA]</scope>
    <source>
        <strain evidence="2 3">L4-6</strain>
    </source>
</reference>
<accession>A0A369USE7</accession>
<feature type="transmembrane region" description="Helical" evidence="1">
    <location>
        <begin position="44"/>
        <end position="62"/>
    </location>
</feature>
<evidence type="ECO:0000313" key="2">
    <source>
        <dbReference type="EMBL" id="RDD82965.1"/>
    </source>
</evidence>
<feature type="transmembrane region" description="Helical" evidence="1">
    <location>
        <begin position="98"/>
        <end position="116"/>
    </location>
</feature>
<keyword evidence="1" id="KW-0812">Transmembrane</keyword>
<gene>
    <name evidence="2" type="ORF">DVJ77_04355</name>
</gene>
<dbReference type="RefSeq" id="WP_114844711.1">
    <property type="nucleotide sequence ID" value="NZ_JBHSPE010000001.1"/>
</dbReference>
<comment type="caution">
    <text evidence="2">The sequence shown here is derived from an EMBL/GenBank/DDBJ whole genome shotgun (WGS) entry which is preliminary data.</text>
</comment>
<evidence type="ECO:0000256" key="1">
    <source>
        <dbReference type="SAM" id="Phobius"/>
    </source>
</evidence>
<sequence length="135" mass="15043">MHYDQSWMGYGMVGGFQAGTIAAVVGLLLFGFFHRYGQRHNWNLGTQIGWSYLLALLLAGSGDMWDMFYFNYGRLQSLQLLKAKLAAVHDPDGMGTRVLFEFAGVAVGVYLGWLLIAKLGFLRGRSHTGNHKIDP</sequence>
<dbReference type="EMBL" id="QQAH01000003">
    <property type="protein sequence ID" value="RDD82965.1"/>
    <property type="molecule type" value="Genomic_DNA"/>
</dbReference>
<name>A0A369USE7_9GAMM</name>